<evidence type="ECO:0000256" key="6">
    <source>
        <dbReference type="ARBA" id="ARBA00023273"/>
    </source>
</evidence>
<dbReference type="AlphaFoldDB" id="A0A8R1TLH9"/>
<evidence type="ECO:0000256" key="5">
    <source>
        <dbReference type="ARBA" id="ARBA00023212"/>
    </source>
</evidence>
<dbReference type="InterPro" id="IPR029430">
    <property type="entry name" value="BBS2_N"/>
</dbReference>
<dbReference type="Pfam" id="PF23353">
    <property type="entry name" value="BBS2_hp"/>
    <property type="match status" value="1"/>
</dbReference>
<dbReference type="Pfam" id="PF23350">
    <property type="entry name" value="BBS2_pf"/>
    <property type="match status" value="1"/>
</dbReference>
<dbReference type="Pfam" id="PF14783">
    <property type="entry name" value="BBS2_Mid"/>
    <property type="match status" value="1"/>
</dbReference>
<dbReference type="PANTHER" id="PTHR32465">
    <property type="entry name" value="BARDET-BIEDL SYNDROME 2 PROTEIN"/>
    <property type="match status" value="1"/>
</dbReference>
<dbReference type="PANTHER" id="PTHR32465:SF0">
    <property type="entry name" value="BARDET-BIEDL SYNDROME 2 PROTEIN"/>
    <property type="match status" value="1"/>
</dbReference>
<evidence type="ECO:0000259" key="11">
    <source>
        <dbReference type="Pfam" id="PF23350"/>
    </source>
</evidence>
<sequence>MLSLRPDFSYGLSHHIVPGCARFGKIDETGESKLIAATATNKIIIHDNETVLNINEKIRALEVTTLNKTHDVIIVGTVSGVLVYDVYNNTALIQRELIDGINCIEVGKFNTYDKIIFCGGNCAVWGLDIEGKDAFWTVTGDNVLSLCLSDVDNDGNNELVVGSESFDIRIFKNDLQLYELTETDSVTGLCDLGNGIFAYALINGTLGAYNGNTRLWRIKSKSHAVALTQFLDPTVLVCAWVHGKIDMRDPTTGEMKLKEIINDQIAAAFTDGEQLAIVSTEGNVRGFIIDKTQNETNDGQNLLHELNLRKYDLLTELQNYECQNYATSEDENEETEHVIPANTTLESSLIINHQSKEPSVELQLTVSGDAIIRAVILFAEGIFDGESHIIHPTENYSSYIAIQLRPSRDIDVDLHIKAFVGYAKSTQLHVFEITRNIPRFLMYAFKTEKLQQPEGKAVFQTYERPSRFALWINNNFLLDDEILCEDELMLTVNFICLRTNESLILEVDGSGKVIIQNNDIELVGNIIQSIAESFGITEIQTTAQFPRQIAQLNDITEKLQEMYIMRDRLSATIAERSNSIKEMLVRAEDARTINQFRLMNKYYQKMHTLNQTIIAEHKIRCKNHDELLKLFRNLNKIIEQGSRLRVGVPASQLISACRNAIVEEHFDMLQKIILYGV</sequence>
<keyword evidence="6 7" id="KW-0966">Cell projection</keyword>
<evidence type="ECO:0000256" key="2">
    <source>
        <dbReference type="ARBA" id="ARBA00004245"/>
    </source>
</evidence>
<evidence type="ECO:0000256" key="1">
    <source>
        <dbReference type="ARBA" id="ARBA00004138"/>
    </source>
</evidence>
<dbReference type="InterPro" id="IPR055379">
    <property type="entry name" value="BBS2_pf_dom"/>
</dbReference>
<dbReference type="Proteomes" id="UP000024404">
    <property type="component" value="Unassembled WGS sequence"/>
</dbReference>
<comment type="subcellular location">
    <subcellularLocation>
        <location evidence="1">Cell projection</location>
        <location evidence="1">Cilium</location>
    </subcellularLocation>
    <subcellularLocation>
        <location evidence="2">Cytoplasm</location>
        <location evidence="2">Cytoskeleton</location>
    </subcellularLocation>
</comment>
<dbReference type="InterPro" id="IPR029429">
    <property type="entry name" value="BBS2_Mid"/>
</dbReference>
<evidence type="ECO:0000259" key="9">
    <source>
        <dbReference type="Pfam" id="PF14782"/>
    </source>
</evidence>
<keyword evidence="3 7" id="KW-0963">Cytoplasm</keyword>
<accession>A0A8R1TLH9</accession>
<dbReference type="EMBL" id="CMVM020000394">
    <property type="status" value="NOT_ANNOTATED_CDS"/>
    <property type="molecule type" value="Genomic_DNA"/>
</dbReference>
<dbReference type="GO" id="GO:0036064">
    <property type="term" value="C:ciliary basal body"/>
    <property type="evidence" value="ECO:0007669"/>
    <property type="project" value="EnsemblMetazoa"/>
</dbReference>
<feature type="domain" description="Ciliary BBSome complex subunit 2 middle region" evidence="10">
    <location>
        <begin position="145"/>
        <end position="248"/>
    </location>
</feature>
<evidence type="ECO:0000256" key="3">
    <source>
        <dbReference type="ARBA" id="ARBA00022490"/>
    </source>
</evidence>
<dbReference type="InterPro" id="IPR016616">
    <property type="entry name" value="Bardet-Biedl_syndrome_2_prot"/>
</dbReference>
<organism evidence="13 14">
    <name type="scientific">Onchocerca volvulus</name>
    <dbReference type="NCBI Taxonomy" id="6282"/>
    <lineage>
        <taxon>Eukaryota</taxon>
        <taxon>Metazoa</taxon>
        <taxon>Ecdysozoa</taxon>
        <taxon>Nematoda</taxon>
        <taxon>Chromadorea</taxon>
        <taxon>Rhabditida</taxon>
        <taxon>Spirurina</taxon>
        <taxon>Spiruromorpha</taxon>
        <taxon>Filarioidea</taxon>
        <taxon>Onchocercidae</taxon>
        <taxon>Onchocerca</taxon>
    </lineage>
</organism>
<dbReference type="GO" id="GO:0031514">
    <property type="term" value="C:motile cilium"/>
    <property type="evidence" value="ECO:0007669"/>
    <property type="project" value="TreeGrafter"/>
</dbReference>
<dbReference type="InterPro" id="IPR055380">
    <property type="entry name" value="BBS2_hp_dom"/>
</dbReference>
<dbReference type="Gene3D" id="2.130.10.10">
    <property type="entry name" value="YVTN repeat-like/Quinoprotein amine dehydrogenase"/>
    <property type="match status" value="1"/>
</dbReference>
<name>A0A8R1TLH9_ONCVO</name>
<evidence type="ECO:0000313" key="14">
    <source>
        <dbReference type="Proteomes" id="UP000024404"/>
    </source>
</evidence>
<evidence type="ECO:0000259" key="10">
    <source>
        <dbReference type="Pfam" id="PF14783"/>
    </source>
</evidence>
<keyword evidence="14" id="KW-1185">Reference proteome</keyword>
<evidence type="ECO:0000256" key="7">
    <source>
        <dbReference type="PIRNR" id="PIRNR013684"/>
    </source>
</evidence>
<dbReference type="GO" id="GO:0016020">
    <property type="term" value="C:membrane"/>
    <property type="evidence" value="ECO:0007669"/>
    <property type="project" value="TreeGrafter"/>
</dbReference>
<feature type="domain" description="Ciliary BBSome complex subunit 2 N-terminal" evidence="8">
    <location>
        <begin position="33"/>
        <end position="107"/>
    </location>
</feature>
<dbReference type="GO" id="GO:1905515">
    <property type="term" value="P:non-motile cilium assembly"/>
    <property type="evidence" value="ECO:0007669"/>
    <property type="project" value="EnsemblMetazoa"/>
</dbReference>
<proteinExistence type="predicted"/>
<evidence type="ECO:0000256" key="4">
    <source>
        <dbReference type="ARBA" id="ARBA00023069"/>
    </source>
</evidence>
<feature type="domain" description="BBS2 hairpin" evidence="12">
    <location>
        <begin position="546"/>
        <end position="643"/>
    </location>
</feature>
<evidence type="ECO:0000259" key="12">
    <source>
        <dbReference type="Pfam" id="PF23353"/>
    </source>
</evidence>
<evidence type="ECO:0000313" key="13">
    <source>
        <dbReference type="EnsemblMetazoa" id="OVOC12073.1"/>
    </source>
</evidence>
<dbReference type="InterPro" id="IPR015943">
    <property type="entry name" value="WD40/YVTN_repeat-like_dom_sf"/>
</dbReference>
<reference evidence="13" key="2">
    <citation type="submission" date="2022-06" db="UniProtKB">
        <authorList>
            <consortium name="EnsemblMetazoa"/>
        </authorList>
    </citation>
    <scope>IDENTIFICATION</scope>
</reference>
<feature type="domain" description="BBS2 GAE" evidence="9">
    <location>
        <begin position="355"/>
        <end position="440"/>
    </location>
</feature>
<dbReference type="GO" id="GO:0043005">
    <property type="term" value="C:neuron projection"/>
    <property type="evidence" value="ECO:0007669"/>
    <property type="project" value="EnsemblMetazoa"/>
</dbReference>
<dbReference type="SUPFAM" id="SSF50978">
    <property type="entry name" value="WD40 repeat-like"/>
    <property type="match status" value="1"/>
</dbReference>
<dbReference type="InterPro" id="IPR029333">
    <property type="entry name" value="BBS2_GAE_dom"/>
</dbReference>
<dbReference type="Pfam" id="PF14781">
    <property type="entry name" value="BBS2_N"/>
    <property type="match status" value="1"/>
</dbReference>
<feature type="domain" description="BBS2 platform" evidence="11">
    <location>
        <begin position="446"/>
        <end position="532"/>
    </location>
</feature>
<keyword evidence="5 7" id="KW-0206">Cytoskeleton</keyword>
<dbReference type="PIRSF" id="PIRSF013684">
    <property type="entry name" value="BBS2"/>
    <property type="match status" value="1"/>
</dbReference>
<reference evidence="14" key="1">
    <citation type="submission" date="2013-10" db="EMBL/GenBank/DDBJ databases">
        <title>Genome sequencing of Onchocerca volvulus.</title>
        <authorList>
            <person name="Cotton J."/>
            <person name="Tsai J."/>
            <person name="Stanley E."/>
            <person name="Tracey A."/>
            <person name="Holroyd N."/>
            <person name="Lustigman S."/>
            <person name="Berriman M."/>
        </authorList>
    </citation>
    <scope>NUCLEOTIDE SEQUENCE</scope>
</reference>
<dbReference type="OMA" id="MSDGANC"/>
<evidence type="ECO:0000259" key="8">
    <source>
        <dbReference type="Pfam" id="PF14781"/>
    </source>
</evidence>
<dbReference type="Pfam" id="PF14782">
    <property type="entry name" value="BBS2_GAE"/>
    <property type="match status" value="1"/>
</dbReference>
<dbReference type="EnsemblMetazoa" id="OVOC12073.1">
    <property type="protein sequence ID" value="OVOC12073.1"/>
    <property type="gene ID" value="WBGene00248882"/>
</dbReference>
<dbReference type="InterPro" id="IPR036322">
    <property type="entry name" value="WD40_repeat_dom_sf"/>
</dbReference>
<protein>
    <recommendedName>
        <fullName evidence="7">Bardet-Biedl syndrome 2 protein homolog</fullName>
    </recommendedName>
</protein>
<dbReference type="GO" id="GO:0034464">
    <property type="term" value="C:BBSome"/>
    <property type="evidence" value="ECO:0007669"/>
    <property type="project" value="UniProtKB-UniRule"/>
</dbReference>
<keyword evidence="4 7" id="KW-0969">Cilium</keyword>